<dbReference type="OrthoDB" id="420389at2759"/>
<keyword evidence="3" id="KW-1185">Reference proteome</keyword>
<dbReference type="EMBL" id="JH767138">
    <property type="protein sequence ID" value="EQC39836.1"/>
    <property type="molecule type" value="Genomic_DNA"/>
</dbReference>
<dbReference type="InterPro" id="IPR004046">
    <property type="entry name" value="GST_C"/>
</dbReference>
<reference evidence="2 3" key="1">
    <citation type="submission" date="2012-04" db="EMBL/GenBank/DDBJ databases">
        <title>The Genome Sequence of Saprolegnia declina VS20.</title>
        <authorList>
            <consortium name="The Broad Institute Genome Sequencing Platform"/>
            <person name="Russ C."/>
            <person name="Nusbaum C."/>
            <person name="Tyler B."/>
            <person name="van West P."/>
            <person name="Dieguez-Uribeondo J."/>
            <person name="de Bruijn I."/>
            <person name="Tripathy S."/>
            <person name="Jiang R."/>
            <person name="Young S.K."/>
            <person name="Zeng Q."/>
            <person name="Gargeya S."/>
            <person name="Fitzgerald M."/>
            <person name="Haas B."/>
            <person name="Abouelleil A."/>
            <person name="Alvarado L."/>
            <person name="Arachchi H.M."/>
            <person name="Berlin A."/>
            <person name="Chapman S.B."/>
            <person name="Goldberg J."/>
            <person name="Griggs A."/>
            <person name="Gujja S."/>
            <person name="Hansen M."/>
            <person name="Howarth C."/>
            <person name="Imamovic A."/>
            <person name="Larimer J."/>
            <person name="McCowen C."/>
            <person name="Montmayeur A."/>
            <person name="Murphy C."/>
            <person name="Neiman D."/>
            <person name="Pearson M."/>
            <person name="Priest M."/>
            <person name="Roberts A."/>
            <person name="Saif S."/>
            <person name="Shea T."/>
            <person name="Sisk P."/>
            <person name="Sykes S."/>
            <person name="Wortman J."/>
            <person name="Nusbaum C."/>
            <person name="Birren B."/>
        </authorList>
    </citation>
    <scope>NUCLEOTIDE SEQUENCE [LARGE SCALE GENOMIC DNA]</scope>
    <source>
        <strain evidence="2 3">VS20</strain>
    </source>
</reference>
<dbReference type="AlphaFoldDB" id="T0QYR6"/>
<sequence>MHEPSHLALCGPIAPSTMKLTYFNTPGRAELVRLTLFLHDIPFEDERLSYEEFLVRKPTLPFQQLPTLTVDGEVFAQSRGMARYVGHLTGLYPTTDPLGAYCTASTSSSPPDVTKKDALGKELVDVMLPALFAGVEARLVAANKGGPYLLGDMLSLADVELLIMRICLRSGFMVGIPTTMCDPYVRWNEIADAVAALPKIQAWYATHP</sequence>
<protein>
    <recommendedName>
        <fullName evidence="1">GST N-terminal domain-containing protein</fullName>
    </recommendedName>
</protein>
<feature type="domain" description="GST N-terminal" evidence="1">
    <location>
        <begin position="16"/>
        <end position="93"/>
    </location>
</feature>
<evidence type="ECO:0000313" key="3">
    <source>
        <dbReference type="Proteomes" id="UP000030762"/>
    </source>
</evidence>
<dbReference type="Gene3D" id="1.20.1050.10">
    <property type="match status" value="1"/>
</dbReference>
<dbReference type="Pfam" id="PF14497">
    <property type="entry name" value="GST_C_3"/>
    <property type="match status" value="1"/>
</dbReference>
<dbReference type="CDD" id="cd03039">
    <property type="entry name" value="GST_N_Sigma_like"/>
    <property type="match status" value="1"/>
</dbReference>
<dbReference type="SUPFAM" id="SSF52833">
    <property type="entry name" value="Thioredoxin-like"/>
    <property type="match status" value="1"/>
</dbReference>
<dbReference type="Proteomes" id="UP000030762">
    <property type="component" value="Unassembled WGS sequence"/>
</dbReference>
<dbReference type="GeneID" id="19943982"/>
<dbReference type="STRING" id="1156394.T0QYR6"/>
<dbReference type="VEuPathDB" id="FungiDB:SDRG_03255"/>
<dbReference type="InterPro" id="IPR004045">
    <property type="entry name" value="Glutathione_S-Trfase_N"/>
</dbReference>
<dbReference type="InterPro" id="IPR036282">
    <property type="entry name" value="Glutathione-S-Trfase_C_sf"/>
</dbReference>
<dbReference type="OMA" id="AKEPNIA"/>
<dbReference type="Pfam" id="PF02798">
    <property type="entry name" value="GST_N"/>
    <property type="match status" value="1"/>
</dbReference>
<gene>
    <name evidence="2" type="ORF">SDRG_03255</name>
</gene>
<dbReference type="InterPro" id="IPR050213">
    <property type="entry name" value="GST_superfamily"/>
</dbReference>
<evidence type="ECO:0000259" key="1">
    <source>
        <dbReference type="PROSITE" id="PS50404"/>
    </source>
</evidence>
<dbReference type="GO" id="GO:0006749">
    <property type="term" value="P:glutathione metabolic process"/>
    <property type="evidence" value="ECO:0007669"/>
    <property type="project" value="TreeGrafter"/>
</dbReference>
<dbReference type="PANTHER" id="PTHR11571:SF252">
    <property type="entry name" value="GLUTATHIONE S-TRANSFERASE"/>
    <property type="match status" value="1"/>
</dbReference>
<name>T0QYR6_SAPDV</name>
<dbReference type="GO" id="GO:0004364">
    <property type="term" value="F:glutathione transferase activity"/>
    <property type="evidence" value="ECO:0007669"/>
    <property type="project" value="TreeGrafter"/>
</dbReference>
<evidence type="ECO:0000313" key="2">
    <source>
        <dbReference type="EMBL" id="EQC39836.1"/>
    </source>
</evidence>
<dbReference type="PROSITE" id="PS50404">
    <property type="entry name" value="GST_NTER"/>
    <property type="match status" value="1"/>
</dbReference>
<organism evidence="2 3">
    <name type="scientific">Saprolegnia diclina (strain VS20)</name>
    <dbReference type="NCBI Taxonomy" id="1156394"/>
    <lineage>
        <taxon>Eukaryota</taxon>
        <taxon>Sar</taxon>
        <taxon>Stramenopiles</taxon>
        <taxon>Oomycota</taxon>
        <taxon>Saprolegniomycetes</taxon>
        <taxon>Saprolegniales</taxon>
        <taxon>Saprolegniaceae</taxon>
        <taxon>Saprolegnia</taxon>
    </lineage>
</organism>
<proteinExistence type="predicted"/>
<dbReference type="SUPFAM" id="SSF47616">
    <property type="entry name" value="GST C-terminal domain-like"/>
    <property type="match status" value="1"/>
</dbReference>
<dbReference type="RefSeq" id="XP_008607108.1">
    <property type="nucleotide sequence ID" value="XM_008608886.1"/>
</dbReference>
<accession>T0QYR6</accession>
<dbReference type="eggNOG" id="KOG1695">
    <property type="taxonomic scope" value="Eukaryota"/>
</dbReference>
<dbReference type="InterPro" id="IPR036249">
    <property type="entry name" value="Thioredoxin-like_sf"/>
</dbReference>
<dbReference type="Gene3D" id="3.40.30.10">
    <property type="entry name" value="Glutaredoxin"/>
    <property type="match status" value="1"/>
</dbReference>
<dbReference type="InParanoid" id="T0QYR6"/>
<dbReference type="PANTHER" id="PTHR11571">
    <property type="entry name" value="GLUTATHIONE S-TRANSFERASE"/>
    <property type="match status" value="1"/>
</dbReference>